<gene>
    <name evidence="5" type="ORF">BU14_0152s0040</name>
</gene>
<dbReference type="InterPro" id="IPR050065">
    <property type="entry name" value="GlmU-like"/>
</dbReference>
<evidence type="ECO:0000313" key="5">
    <source>
        <dbReference type="EMBL" id="OSX77345.1"/>
    </source>
</evidence>
<dbReference type="PANTHER" id="PTHR43584:SF8">
    <property type="entry name" value="N-ACETYLMURAMATE ALPHA-1-PHOSPHATE URIDYLYLTRANSFERASE"/>
    <property type="match status" value="1"/>
</dbReference>
<keyword evidence="2" id="KW-0548">Nucleotidyltransferase</keyword>
<dbReference type="InterPro" id="IPR025877">
    <property type="entry name" value="MobA-like_NTP_Trfase"/>
</dbReference>
<evidence type="ECO:0000256" key="3">
    <source>
        <dbReference type="SAM" id="MobiDB-lite"/>
    </source>
</evidence>
<reference evidence="5 6" key="1">
    <citation type="submission" date="2017-03" db="EMBL/GenBank/DDBJ databases">
        <title>WGS assembly of Porphyra umbilicalis.</title>
        <authorList>
            <person name="Brawley S.H."/>
            <person name="Blouin N.A."/>
            <person name="Ficko-Blean E."/>
            <person name="Wheeler G.L."/>
            <person name="Lohr M."/>
            <person name="Goodson H.V."/>
            <person name="Jenkins J.W."/>
            <person name="Blaby-Haas C.E."/>
            <person name="Helliwell K.E."/>
            <person name="Chan C."/>
            <person name="Marriage T."/>
            <person name="Bhattacharya D."/>
            <person name="Klein A.S."/>
            <person name="Badis Y."/>
            <person name="Brodie J."/>
            <person name="Cao Y."/>
            <person name="Collen J."/>
            <person name="Dittami S.M."/>
            <person name="Gachon C.M."/>
            <person name="Green B.R."/>
            <person name="Karpowicz S."/>
            <person name="Kim J.W."/>
            <person name="Kudahl U."/>
            <person name="Lin S."/>
            <person name="Michel G."/>
            <person name="Mittag M."/>
            <person name="Olson B.J."/>
            <person name="Pangilinan J."/>
            <person name="Peng Y."/>
            <person name="Qiu H."/>
            <person name="Shu S."/>
            <person name="Singer J.T."/>
            <person name="Smith A.G."/>
            <person name="Sprecher B.N."/>
            <person name="Wagner V."/>
            <person name="Wang W."/>
            <person name="Wang Z.-Y."/>
            <person name="Yan J."/>
            <person name="Yarish C."/>
            <person name="Zoeuner-Riek S."/>
            <person name="Zhuang Y."/>
            <person name="Zou Y."/>
            <person name="Lindquist E.A."/>
            <person name="Grimwood J."/>
            <person name="Barry K."/>
            <person name="Rokhsar D.S."/>
            <person name="Schmutz J."/>
            <person name="Stiller J.W."/>
            <person name="Grossman A.R."/>
            <person name="Prochnik S.E."/>
        </authorList>
    </citation>
    <scope>NUCLEOTIDE SEQUENCE [LARGE SCALE GENOMIC DNA]</scope>
    <source>
        <strain evidence="5">4086291</strain>
    </source>
</reference>
<evidence type="ECO:0000256" key="2">
    <source>
        <dbReference type="ARBA" id="ARBA00022695"/>
    </source>
</evidence>
<feature type="domain" description="MobA-like NTP transferase" evidence="4">
    <location>
        <begin position="11"/>
        <end position="135"/>
    </location>
</feature>
<dbReference type="Proteomes" id="UP000218209">
    <property type="component" value="Unassembled WGS sequence"/>
</dbReference>
<name>A0A1X6P9E8_PORUM</name>
<dbReference type="OrthoDB" id="144at2759"/>
<feature type="region of interest" description="Disordered" evidence="3">
    <location>
        <begin position="137"/>
        <end position="157"/>
    </location>
</feature>
<accession>A0A1X6P9E8</accession>
<dbReference type="GO" id="GO:0016779">
    <property type="term" value="F:nucleotidyltransferase activity"/>
    <property type="evidence" value="ECO:0007669"/>
    <property type="project" value="UniProtKB-KW"/>
</dbReference>
<dbReference type="Pfam" id="PF12804">
    <property type="entry name" value="NTP_transf_3"/>
    <property type="match status" value="1"/>
</dbReference>
<dbReference type="AlphaFoldDB" id="A0A1X6P9E8"/>
<evidence type="ECO:0000256" key="1">
    <source>
        <dbReference type="ARBA" id="ARBA00022679"/>
    </source>
</evidence>
<proteinExistence type="predicted"/>
<protein>
    <recommendedName>
        <fullName evidence="4">MobA-like NTP transferase domain-containing protein</fullName>
    </recommendedName>
</protein>
<keyword evidence="6" id="KW-1185">Reference proteome</keyword>
<dbReference type="InterPro" id="IPR029044">
    <property type="entry name" value="Nucleotide-diphossugar_trans"/>
</dbReference>
<evidence type="ECO:0000313" key="6">
    <source>
        <dbReference type="Proteomes" id="UP000218209"/>
    </source>
</evidence>
<dbReference type="EMBL" id="KV918841">
    <property type="protein sequence ID" value="OSX77345.1"/>
    <property type="molecule type" value="Genomic_DNA"/>
</dbReference>
<keyword evidence="1" id="KW-0808">Transferase</keyword>
<dbReference type="Gene3D" id="3.90.550.10">
    <property type="entry name" value="Spore Coat Polysaccharide Biosynthesis Protein SpsA, Chain A"/>
    <property type="match status" value="1"/>
</dbReference>
<sequence>MSEPPPAPFTALYLAAGLSSRFGFRVKCLQEVGRSGETLLELSVRQLLPHGVGDLVLVVSNGTYDAIHAVVGDVFLGLPVSYVFQVTPEYRKKPLGTVHALLAAEEVLSRPFLVLNGDTLYGEAALAPVCAHLTRQSGRGGDGGAGTGSDQGGVSGEGAAEACMPGYPLKDVLPRAGQVNRAIIEVGDGGQLDAIVEQYNIAMADVESGKYSGQELTSMNIFAFPLPVVAFARRKFKAWLAANATEEVAEYILSTMLNDLRGETGIGTRVVPVGSAVPLELTNPDDLAYVKNNLQLVGL</sequence>
<organism evidence="5 6">
    <name type="scientific">Porphyra umbilicalis</name>
    <name type="common">Purple laver</name>
    <name type="synonym">Red alga</name>
    <dbReference type="NCBI Taxonomy" id="2786"/>
    <lineage>
        <taxon>Eukaryota</taxon>
        <taxon>Rhodophyta</taxon>
        <taxon>Bangiophyceae</taxon>
        <taxon>Bangiales</taxon>
        <taxon>Bangiaceae</taxon>
        <taxon>Porphyra</taxon>
    </lineage>
</organism>
<feature type="compositionally biased region" description="Gly residues" evidence="3">
    <location>
        <begin position="138"/>
        <end position="156"/>
    </location>
</feature>
<evidence type="ECO:0000259" key="4">
    <source>
        <dbReference type="Pfam" id="PF12804"/>
    </source>
</evidence>
<dbReference type="PANTHER" id="PTHR43584">
    <property type="entry name" value="NUCLEOTIDYL TRANSFERASE"/>
    <property type="match status" value="1"/>
</dbReference>
<dbReference type="SUPFAM" id="SSF53448">
    <property type="entry name" value="Nucleotide-diphospho-sugar transferases"/>
    <property type="match status" value="1"/>
</dbReference>